<dbReference type="Pfam" id="PF13472">
    <property type="entry name" value="Lipase_GDSL_2"/>
    <property type="match status" value="1"/>
</dbReference>
<keyword evidence="3" id="KW-1185">Reference proteome</keyword>
<protein>
    <recommendedName>
        <fullName evidence="1">SGNH hydrolase-type esterase domain-containing protein</fullName>
    </recommendedName>
</protein>
<comment type="caution">
    <text evidence="2">The sequence shown here is derived from an EMBL/GenBank/DDBJ whole genome shotgun (WGS) entry which is preliminary data.</text>
</comment>
<dbReference type="Proteomes" id="UP001500383">
    <property type="component" value="Unassembled WGS sequence"/>
</dbReference>
<sequence length="216" mass="22686">MAFSPASYRGVVSEPRDLPVCIIGDSFVAGYGDETGRGWTAHLVEEGAGVGLSLHTTVAGIGGDTSEMILARWDEVDRRRAAFPTTAVIAEFGVNDVMEHEGALRVEEAGTVSALRGMIARAPEGRFLVVGPPPVMWEQVNERIAARAAAMAAVCAEAGVPFVPTFDSLRPGGAWMREVTAGDGAHPGPAGYEEFAGVISGPVLEWLRSLPDVEPG</sequence>
<feature type="domain" description="SGNH hydrolase-type esterase" evidence="1">
    <location>
        <begin position="23"/>
        <end position="193"/>
    </location>
</feature>
<organism evidence="2 3">
    <name type="scientific">Dietzia cercidiphylli</name>
    <dbReference type="NCBI Taxonomy" id="498199"/>
    <lineage>
        <taxon>Bacteria</taxon>
        <taxon>Bacillati</taxon>
        <taxon>Actinomycetota</taxon>
        <taxon>Actinomycetes</taxon>
        <taxon>Mycobacteriales</taxon>
        <taxon>Dietziaceae</taxon>
        <taxon>Dietzia</taxon>
    </lineage>
</organism>
<evidence type="ECO:0000313" key="3">
    <source>
        <dbReference type="Proteomes" id="UP001500383"/>
    </source>
</evidence>
<name>A0ABN2IGZ5_9ACTN</name>
<accession>A0ABN2IGZ5</accession>
<dbReference type="InterPro" id="IPR051532">
    <property type="entry name" value="Ester_Hydrolysis_Enzymes"/>
</dbReference>
<proteinExistence type="predicted"/>
<dbReference type="PANTHER" id="PTHR30383">
    <property type="entry name" value="THIOESTERASE 1/PROTEASE 1/LYSOPHOSPHOLIPASE L1"/>
    <property type="match status" value="1"/>
</dbReference>
<evidence type="ECO:0000259" key="1">
    <source>
        <dbReference type="Pfam" id="PF13472"/>
    </source>
</evidence>
<gene>
    <name evidence="2" type="ORF">GCM10009831_13210</name>
</gene>
<dbReference type="SUPFAM" id="SSF52266">
    <property type="entry name" value="SGNH hydrolase"/>
    <property type="match status" value="1"/>
</dbReference>
<dbReference type="EMBL" id="BAAAQG010000007">
    <property type="protein sequence ID" value="GAA1704940.1"/>
    <property type="molecule type" value="Genomic_DNA"/>
</dbReference>
<dbReference type="Gene3D" id="3.40.50.1110">
    <property type="entry name" value="SGNH hydrolase"/>
    <property type="match status" value="1"/>
</dbReference>
<dbReference type="InterPro" id="IPR036514">
    <property type="entry name" value="SGNH_hydro_sf"/>
</dbReference>
<reference evidence="2 3" key="1">
    <citation type="journal article" date="2019" name="Int. J. Syst. Evol. Microbiol.">
        <title>The Global Catalogue of Microorganisms (GCM) 10K type strain sequencing project: providing services to taxonomists for standard genome sequencing and annotation.</title>
        <authorList>
            <consortium name="The Broad Institute Genomics Platform"/>
            <consortium name="The Broad Institute Genome Sequencing Center for Infectious Disease"/>
            <person name="Wu L."/>
            <person name="Ma J."/>
        </authorList>
    </citation>
    <scope>NUCLEOTIDE SEQUENCE [LARGE SCALE GENOMIC DNA]</scope>
    <source>
        <strain evidence="2 3">JCM 16002</strain>
    </source>
</reference>
<dbReference type="InterPro" id="IPR013830">
    <property type="entry name" value="SGNH_hydro"/>
</dbReference>
<evidence type="ECO:0000313" key="2">
    <source>
        <dbReference type="EMBL" id="GAA1704940.1"/>
    </source>
</evidence>